<comment type="caution">
    <text evidence="2">The sequence shown here is derived from an EMBL/GenBank/DDBJ whole genome shotgun (WGS) entry which is preliminary data.</text>
</comment>
<protein>
    <submittedName>
        <fullName evidence="2">Uncharacterized protein</fullName>
    </submittedName>
</protein>
<dbReference type="Proteomes" id="UP001596514">
    <property type="component" value="Unassembled WGS sequence"/>
</dbReference>
<evidence type="ECO:0000256" key="1">
    <source>
        <dbReference type="SAM" id="Phobius"/>
    </source>
</evidence>
<organism evidence="2 3">
    <name type="scientific">Streptosporangium amethystogenes subsp. fukuiense</name>
    <dbReference type="NCBI Taxonomy" id="698418"/>
    <lineage>
        <taxon>Bacteria</taxon>
        <taxon>Bacillati</taxon>
        <taxon>Actinomycetota</taxon>
        <taxon>Actinomycetes</taxon>
        <taxon>Streptosporangiales</taxon>
        <taxon>Streptosporangiaceae</taxon>
        <taxon>Streptosporangium</taxon>
    </lineage>
</organism>
<dbReference type="RefSeq" id="WP_343972426.1">
    <property type="nucleotide sequence ID" value="NZ_BAAAGK010000093.1"/>
</dbReference>
<feature type="transmembrane region" description="Helical" evidence="1">
    <location>
        <begin position="31"/>
        <end position="50"/>
    </location>
</feature>
<dbReference type="EMBL" id="JBHTEE010000001">
    <property type="protein sequence ID" value="MFC7604490.1"/>
    <property type="molecule type" value="Genomic_DNA"/>
</dbReference>
<reference evidence="3" key="1">
    <citation type="journal article" date="2019" name="Int. J. Syst. Evol. Microbiol.">
        <title>The Global Catalogue of Microorganisms (GCM) 10K type strain sequencing project: providing services to taxonomists for standard genome sequencing and annotation.</title>
        <authorList>
            <consortium name="The Broad Institute Genomics Platform"/>
            <consortium name="The Broad Institute Genome Sequencing Center for Infectious Disease"/>
            <person name="Wu L."/>
            <person name="Ma J."/>
        </authorList>
    </citation>
    <scope>NUCLEOTIDE SEQUENCE [LARGE SCALE GENOMIC DNA]</scope>
    <source>
        <strain evidence="3">JCM 10083</strain>
    </source>
</reference>
<evidence type="ECO:0000313" key="2">
    <source>
        <dbReference type="EMBL" id="MFC7604490.1"/>
    </source>
</evidence>
<keyword evidence="1" id="KW-1133">Transmembrane helix</keyword>
<accession>A0ABW2T918</accession>
<gene>
    <name evidence="2" type="ORF">ACFQVD_30700</name>
</gene>
<proteinExistence type="predicted"/>
<name>A0ABW2T918_9ACTN</name>
<evidence type="ECO:0000313" key="3">
    <source>
        <dbReference type="Proteomes" id="UP001596514"/>
    </source>
</evidence>
<keyword evidence="1" id="KW-0472">Membrane</keyword>
<sequence length="68" mass="7235">MEVVPVLSTDVPSQPPVVAERLRPWRLQSQGYVAVLSGVAAVTVIALMNATRLDVGAEYSLPAPVFSD</sequence>
<keyword evidence="3" id="KW-1185">Reference proteome</keyword>
<keyword evidence="1" id="KW-0812">Transmembrane</keyword>